<dbReference type="EMBL" id="MT144769">
    <property type="protein sequence ID" value="QJH99105.1"/>
    <property type="molecule type" value="Genomic_DNA"/>
</dbReference>
<dbReference type="InterPro" id="IPR009045">
    <property type="entry name" value="Zn_M74/Hedgehog-like"/>
</dbReference>
<dbReference type="Gene3D" id="3.30.1380.10">
    <property type="match status" value="1"/>
</dbReference>
<reference evidence="2" key="1">
    <citation type="submission" date="2020-03" db="EMBL/GenBank/DDBJ databases">
        <title>The deep terrestrial virosphere.</title>
        <authorList>
            <person name="Holmfeldt K."/>
            <person name="Nilsson E."/>
            <person name="Simone D."/>
            <person name="Lopez-Fernandez M."/>
            <person name="Wu X."/>
            <person name="de Brujin I."/>
            <person name="Lundin D."/>
            <person name="Andersson A."/>
            <person name="Bertilsson S."/>
            <person name="Dopson M."/>
        </authorList>
    </citation>
    <scope>NUCLEOTIDE SEQUENCE</scope>
    <source>
        <strain evidence="2">TM448A00751</strain>
        <strain evidence="3">TM448B01492</strain>
    </source>
</reference>
<organism evidence="2">
    <name type="scientific">viral metagenome</name>
    <dbReference type="NCBI Taxonomy" id="1070528"/>
    <lineage>
        <taxon>unclassified sequences</taxon>
        <taxon>metagenomes</taxon>
        <taxon>organismal metagenomes</taxon>
    </lineage>
</organism>
<feature type="domain" description="Peptidase M15A C-terminal" evidence="1">
    <location>
        <begin position="2"/>
        <end position="105"/>
    </location>
</feature>
<evidence type="ECO:0000313" key="3">
    <source>
        <dbReference type="EMBL" id="QJH99105.1"/>
    </source>
</evidence>
<name>A0A6H1ZIX4_9ZZZZ</name>
<dbReference type="InterPro" id="IPR013230">
    <property type="entry name" value="Peptidase_M15A_C"/>
</dbReference>
<dbReference type="Pfam" id="PF08291">
    <property type="entry name" value="Peptidase_M15_3"/>
    <property type="match status" value="1"/>
</dbReference>
<evidence type="ECO:0000313" key="2">
    <source>
        <dbReference type="EMBL" id="QJA47873.1"/>
    </source>
</evidence>
<dbReference type="EMBL" id="MT144061">
    <property type="protein sequence ID" value="QJA47873.1"/>
    <property type="molecule type" value="Genomic_DNA"/>
</dbReference>
<dbReference type="AlphaFoldDB" id="A0A6H1ZIX4"/>
<sequence>MKYFNIDEFKCKGKNCCGGIQRMDSLFLAQIDNARDYAEVPFVINSGHRCEKHNKEVGSTSKNHTSGKATDIECLTGPMRLKIVMGLIRAGFRRIGISKTFIHADSMDEVASIWMY</sequence>
<gene>
    <name evidence="2" type="ORF">TM448A00751_0011</name>
    <name evidence="3" type="ORF">TM448B01492_0005</name>
</gene>
<proteinExistence type="predicted"/>
<accession>A0A6H1ZIX4</accession>
<evidence type="ECO:0000259" key="1">
    <source>
        <dbReference type="Pfam" id="PF08291"/>
    </source>
</evidence>
<dbReference type="SUPFAM" id="SSF55166">
    <property type="entry name" value="Hedgehog/DD-peptidase"/>
    <property type="match status" value="1"/>
</dbReference>
<protein>
    <submittedName>
        <fullName evidence="2">Putative peptidase</fullName>
    </submittedName>
</protein>